<dbReference type="AlphaFoldDB" id="A0A0F9KIU3"/>
<gene>
    <name evidence="1" type="ORF">LCGC14_1697890</name>
</gene>
<organism evidence="1">
    <name type="scientific">marine sediment metagenome</name>
    <dbReference type="NCBI Taxonomy" id="412755"/>
    <lineage>
        <taxon>unclassified sequences</taxon>
        <taxon>metagenomes</taxon>
        <taxon>ecological metagenomes</taxon>
    </lineage>
</organism>
<proteinExistence type="predicted"/>
<evidence type="ECO:0000313" key="1">
    <source>
        <dbReference type="EMBL" id="KKM15250.1"/>
    </source>
</evidence>
<sequence>DITTDTGKVRLNIGDKDIADAIFTDEELAVFLLEGSVDLASAMALEAWAATYGANASQEKIGDYSYTQKIVENMLKLAGAFRDKEAGKPFSTWSVFDFTGNTT</sequence>
<protein>
    <submittedName>
        <fullName evidence="1">Uncharacterized protein</fullName>
    </submittedName>
</protein>
<feature type="non-terminal residue" evidence="1">
    <location>
        <position position="1"/>
    </location>
</feature>
<name>A0A0F9KIU3_9ZZZZ</name>
<reference evidence="1" key="1">
    <citation type="journal article" date="2015" name="Nature">
        <title>Complex archaea that bridge the gap between prokaryotes and eukaryotes.</title>
        <authorList>
            <person name="Spang A."/>
            <person name="Saw J.H."/>
            <person name="Jorgensen S.L."/>
            <person name="Zaremba-Niedzwiedzka K."/>
            <person name="Martijn J."/>
            <person name="Lind A.E."/>
            <person name="van Eijk R."/>
            <person name="Schleper C."/>
            <person name="Guy L."/>
            <person name="Ettema T.J."/>
        </authorList>
    </citation>
    <scope>NUCLEOTIDE SEQUENCE</scope>
</reference>
<accession>A0A0F9KIU3</accession>
<dbReference type="EMBL" id="LAZR01014950">
    <property type="protein sequence ID" value="KKM15250.1"/>
    <property type="molecule type" value="Genomic_DNA"/>
</dbReference>
<comment type="caution">
    <text evidence="1">The sequence shown here is derived from an EMBL/GenBank/DDBJ whole genome shotgun (WGS) entry which is preliminary data.</text>
</comment>